<dbReference type="GO" id="GO:0015031">
    <property type="term" value="P:protein transport"/>
    <property type="evidence" value="ECO:0007669"/>
    <property type="project" value="InterPro"/>
</dbReference>
<protein>
    <recommendedName>
        <fullName evidence="3">Rab-GAP TBC domain-containing protein</fullName>
    </recommendedName>
</protein>
<evidence type="ECO:0000259" key="3">
    <source>
        <dbReference type="PROSITE" id="PS50086"/>
    </source>
</evidence>
<feature type="region of interest" description="Disordered" evidence="2">
    <location>
        <begin position="705"/>
        <end position="742"/>
    </location>
</feature>
<feature type="region of interest" description="Disordered" evidence="2">
    <location>
        <begin position="771"/>
        <end position="868"/>
    </location>
</feature>
<feature type="compositionally biased region" description="Polar residues" evidence="2">
    <location>
        <begin position="805"/>
        <end position="825"/>
    </location>
</feature>
<feature type="compositionally biased region" description="Low complexity" evidence="2">
    <location>
        <begin position="946"/>
        <end position="955"/>
    </location>
</feature>
<dbReference type="SMART" id="SM00164">
    <property type="entry name" value="TBC"/>
    <property type="match status" value="1"/>
</dbReference>
<evidence type="ECO:0000256" key="2">
    <source>
        <dbReference type="SAM" id="MobiDB-lite"/>
    </source>
</evidence>
<dbReference type="PROSITE" id="PS50086">
    <property type="entry name" value="TBC_RABGAP"/>
    <property type="match status" value="1"/>
</dbReference>
<proteinExistence type="inferred from homology"/>
<feature type="region of interest" description="Disordered" evidence="2">
    <location>
        <begin position="1152"/>
        <end position="1256"/>
    </location>
</feature>
<dbReference type="Proteomes" id="UP000053989">
    <property type="component" value="Unassembled WGS sequence"/>
</dbReference>
<feature type="compositionally biased region" description="Polar residues" evidence="2">
    <location>
        <begin position="772"/>
        <end position="796"/>
    </location>
</feature>
<dbReference type="PANTHER" id="PTHR12161">
    <property type="entry name" value="IST1 FAMILY MEMBER"/>
    <property type="match status" value="1"/>
</dbReference>
<reference evidence="5" key="2">
    <citation type="submission" date="2015-01" db="EMBL/GenBank/DDBJ databases">
        <title>Evolutionary Origins and Diversification of the Mycorrhizal Mutualists.</title>
        <authorList>
            <consortium name="DOE Joint Genome Institute"/>
            <consortium name="Mycorrhizal Genomics Consortium"/>
            <person name="Kohler A."/>
            <person name="Kuo A."/>
            <person name="Nagy L.G."/>
            <person name="Floudas D."/>
            <person name="Copeland A."/>
            <person name="Barry K.W."/>
            <person name="Cichocki N."/>
            <person name="Veneault-Fourrey C."/>
            <person name="LaButti K."/>
            <person name="Lindquist E.A."/>
            <person name="Lipzen A."/>
            <person name="Lundell T."/>
            <person name="Morin E."/>
            <person name="Murat C."/>
            <person name="Riley R."/>
            <person name="Ohm R."/>
            <person name="Sun H."/>
            <person name="Tunlid A."/>
            <person name="Henrissat B."/>
            <person name="Grigoriev I.V."/>
            <person name="Hibbett D.S."/>
            <person name="Martin F."/>
        </authorList>
    </citation>
    <scope>NUCLEOTIDE SEQUENCE [LARGE SCALE GENOMIC DNA]</scope>
    <source>
        <strain evidence="5">Foug A</strain>
    </source>
</reference>
<feature type="region of interest" description="Disordered" evidence="2">
    <location>
        <begin position="887"/>
        <end position="1128"/>
    </location>
</feature>
<dbReference type="InterPro" id="IPR000195">
    <property type="entry name" value="Rab-GAP-TBC_dom"/>
</dbReference>
<feature type="compositionally biased region" description="Basic and acidic residues" evidence="2">
    <location>
        <begin position="1223"/>
        <end position="1232"/>
    </location>
</feature>
<dbReference type="STRING" id="1036808.A0A0C2ZK64"/>
<feature type="compositionally biased region" description="Low complexity" evidence="2">
    <location>
        <begin position="1181"/>
        <end position="1198"/>
    </location>
</feature>
<dbReference type="Gene3D" id="1.20.1260.60">
    <property type="entry name" value="Vacuolar protein sorting-associated protein Ist1"/>
    <property type="match status" value="1"/>
</dbReference>
<dbReference type="InterPro" id="IPR042277">
    <property type="entry name" value="IST1-like"/>
</dbReference>
<evidence type="ECO:0000313" key="4">
    <source>
        <dbReference type="EMBL" id="KIM53057.1"/>
    </source>
</evidence>
<dbReference type="InParanoid" id="A0A0C2ZK64"/>
<feature type="compositionally biased region" description="Acidic residues" evidence="2">
    <location>
        <begin position="658"/>
        <end position="675"/>
    </location>
</feature>
<reference evidence="4 5" key="1">
    <citation type="submission" date="2014-04" db="EMBL/GenBank/DDBJ databases">
        <authorList>
            <consortium name="DOE Joint Genome Institute"/>
            <person name="Kuo A."/>
            <person name="Kohler A."/>
            <person name="Nagy L.G."/>
            <person name="Floudas D."/>
            <person name="Copeland A."/>
            <person name="Barry K.W."/>
            <person name="Cichocki N."/>
            <person name="Veneault-Fourrey C."/>
            <person name="LaButti K."/>
            <person name="Lindquist E.A."/>
            <person name="Lipzen A."/>
            <person name="Lundell T."/>
            <person name="Morin E."/>
            <person name="Murat C."/>
            <person name="Sun H."/>
            <person name="Tunlid A."/>
            <person name="Henrissat B."/>
            <person name="Grigoriev I.V."/>
            <person name="Hibbett D.S."/>
            <person name="Martin F."/>
            <person name="Nordberg H.P."/>
            <person name="Cantor M.N."/>
            <person name="Hua S.X."/>
        </authorList>
    </citation>
    <scope>NUCLEOTIDE SEQUENCE [LARGE SCALE GENOMIC DNA]</scope>
    <source>
        <strain evidence="4 5">Foug A</strain>
    </source>
</reference>
<organism evidence="4 5">
    <name type="scientific">Scleroderma citrinum Foug A</name>
    <dbReference type="NCBI Taxonomy" id="1036808"/>
    <lineage>
        <taxon>Eukaryota</taxon>
        <taxon>Fungi</taxon>
        <taxon>Dikarya</taxon>
        <taxon>Basidiomycota</taxon>
        <taxon>Agaricomycotina</taxon>
        <taxon>Agaricomycetes</taxon>
        <taxon>Agaricomycetidae</taxon>
        <taxon>Boletales</taxon>
        <taxon>Sclerodermatineae</taxon>
        <taxon>Sclerodermataceae</taxon>
        <taxon>Scleroderma</taxon>
    </lineage>
</organism>
<keyword evidence="5" id="KW-1185">Reference proteome</keyword>
<feature type="compositionally biased region" description="Low complexity" evidence="2">
    <location>
        <begin position="1041"/>
        <end position="1050"/>
    </location>
</feature>
<name>A0A0C2ZK64_9AGAM</name>
<feature type="compositionally biased region" description="Basic and acidic residues" evidence="2">
    <location>
        <begin position="1203"/>
        <end position="1213"/>
    </location>
</feature>
<feature type="compositionally biased region" description="Low complexity" evidence="2">
    <location>
        <begin position="988"/>
        <end position="1018"/>
    </location>
</feature>
<feature type="compositionally biased region" description="Low complexity" evidence="2">
    <location>
        <begin position="899"/>
        <end position="914"/>
    </location>
</feature>
<accession>A0A0C2ZK64</accession>
<feature type="region of interest" description="Disordered" evidence="2">
    <location>
        <begin position="647"/>
        <end position="692"/>
    </location>
</feature>
<dbReference type="AlphaFoldDB" id="A0A0C2ZK64"/>
<feature type="domain" description="Rab-GAP TBC" evidence="3">
    <location>
        <begin position="218"/>
        <end position="526"/>
    </location>
</feature>
<sequence length="1256" mass="137048">MANQQWDLAAFKALLKTTSYRLAQLQQRKDSQSQITRRDIAILLNAGNTGLARAKAQNLMRDEAIGDVLGMLETCVGVLHGRIGELETDRPGKALSPAVIEAASTIVYAAPSIESKDINLIRDVLIHRLGRTFARSASATSGSTVSPQVIDALSFPAPTAAQMDAFLVNVSSAYSVKWSPEPRRQDILDQLSEILDSASSPVVDLVQLRKLCSRGVPDDPPWIRPRIWRLLLGTLPVLKRTWEKESRKQRETYYDLVRRLLPPLAILPPPSTPLAPADATILKVSESLFHLPFELFSSLEDEPETYTSCPLDEAAEDDIKIDCMRNIDTRLQRIRTDNTEPTALGIPEIRLEPQIQDAPSEPSGSGALLEEEAHTTTLVSAKSFNSPPAHRKHLTALLRLLYIHSCLNPANHAPHIPALLVPLYSALAREVDPDDAAHAEADTFWLFEALVGEFVELEDEEGGKVWMQRFSERLGAADGELAENLHTKGLDPALPHYSYRWLATLLTYTLPLDAVFPVWDVIFACPVRTRDSNPKLDCLVDICVALLVRSRTPLFRLGKAGGKTTGLWTHEHAALPPLSPLRPWELSDAFMEGMALLQAYPIQAAGGIDRVLQTAIDISQKRVEEAKMQKTEGLTLGARLKSSMWKGFTTPLMGTDGEVQEEESDDEETEVEDVHDDGNETETPAAQSLTSRLATTVWRGITNQSSMEDEIPSPPTPPSALPASPPKDEPKLSPTQPPQTTLWSYAGKLKESDTAATFAKVSTNWRAKAMNAWSSRRGNNALPSTFDVSSPRSVSSELPPPKNSWPGTSDTAYSAGSPLQSSFSSPDLEEITNPPRPVFRSPRESFLPQPRRQPFTAPSSPEYSNGEGAFVHKAKASLASLASLQMRSAAVAKSGPRPLLLSSQTLMTTSKSSSPAHSDGGTPPIQRQGQWADVLLSKSHAMRQESMSSTSSLSLPDVLTKSHSRNLSSRSDYDSDGASRRVPLNRKSVSPMAPASRSPRAPWVVPSSAHSSDASISSMPGHPLANRIIVEETPSERGWRTVHTPDSPTVSSPPNPVTPINPSTNTPVRVNGVDRDESIHASLETPVQSGTIVRKRTPPPVRSENQAGDTSDSSLSHTPSKVRVRSKRYVARPANLRIRDGLRPNMMVVEQQKNVSPRGSLAPAWPEEQELTPRAGNFCGSEPSSASTTPASPHRSPSGKVPDVARKGSGDHVRTRKTSTGSREVRRNRDSGAEEGDDEGYDELLSAYESEEGSRE</sequence>
<dbReference type="EMBL" id="KN822191">
    <property type="protein sequence ID" value="KIM53057.1"/>
    <property type="molecule type" value="Genomic_DNA"/>
</dbReference>
<feature type="compositionally biased region" description="Polar residues" evidence="2">
    <location>
        <begin position="1103"/>
        <end position="1119"/>
    </location>
</feature>
<dbReference type="Gene3D" id="1.10.472.80">
    <property type="entry name" value="Ypt/Rab-GAP domain of gyp1p, domain 3"/>
    <property type="match status" value="1"/>
</dbReference>
<feature type="compositionally biased region" description="Polar residues" evidence="2">
    <location>
        <begin position="681"/>
        <end position="692"/>
    </location>
</feature>
<dbReference type="InterPro" id="IPR035969">
    <property type="entry name" value="Rab-GAP_TBC_sf"/>
</dbReference>
<dbReference type="Pfam" id="PF03398">
    <property type="entry name" value="Ist1"/>
    <property type="match status" value="1"/>
</dbReference>
<dbReference type="SUPFAM" id="SSF47923">
    <property type="entry name" value="Ypt/Rab-GAP domain of gyp1p"/>
    <property type="match status" value="2"/>
</dbReference>
<dbReference type="OrthoDB" id="29853at2759"/>
<dbReference type="PANTHER" id="PTHR12161:SF5">
    <property type="entry name" value="IST1 HOMOLOG"/>
    <property type="match status" value="1"/>
</dbReference>
<gene>
    <name evidence="4" type="ORF">SCLCIDRAFT_1223231</name>
</gene>
<feature type="compositionally biased region" description="Pro residues" evidence="2">
    <location>
        <begin position="712"/>
        <end position="725"/>
    </location>
</feature>
<dbReference type="HOGENOM" id="CLU_006960_0_0_1"/>
<evidence type="ECO:0000313" key="5">
    <source>
        <dbReference type="Proteomes" id="UP000053989"/>
    </source>
</evidence>
<feature type="compositionally biased region" description="Acidic residues" evidence="2">
    <location>
        <begin position="1233"/>
        <end position="1242"/>
    </location>
</feature>
<dbReference type="InterPro" id="IPR005061">
    <property type="entry name" value="Ist1"/>
</dbReference>
<dbReference type="Pfam" id="PF00566">
    <property type="entry name" value="RabGAP-TBC"/>
    <property type="match status" value="1"/>
</dbReference>
<comment type="similarity">
    <text evidence="1">Belongs to the IST1 family.</text>
</comment>
<evidence type="ECO:0000256" key="1">
    <source>
        <dbReference type="ARBA" id="ARBA00005536"/>
    </source>
</evidence>